<evidence type="ECO:0000313" key="3">
    <source>
        <dbReference type="Proteomes" id="UP000010297"/>
    </source>
</evidence>
<gene>
    <name evidence="2" type="primary">dmsD</name>
    <name evidence="2" type="ORF">EH105704_05_02030</name>
</gene>
<name>H5V2I9_ATLHE</name>
<evidence type="ECO:0000256" key="1">
    <source>
        <dbReference type="ARBA" id="ARBA00023186"/>
    </source>
</evidence>
<proteinExistence type="predicted"/>
<sequence length="197" mass="22312">MSSAAVVPRILGALFYYSPDRADVKALVDCLPTLPSLYAWRDPQRVSALCDNWPVPAQEEWVWQFSALFEGQGDMVAPPWGSVYLEKDNLLMGDTTADYRLFLRQHDMAFAGQQNEPEDQFGLMLLAFSALIERDNAIAAATLLEQHLLPWAPRYLDLLKNNTLSPFYARLAQLAALFLGDIEHQYGLQPATRRTFF</sequence>
<dbReference type="InterPro" id="IPR020945">
    <property type="entry name" value="DMSO/NO3_reduct_chaperone"/>
</dbReference>
<accession>H5V2I9</accession>
<keyword evidence="1" id="KW-0143">Chaperone</keyword>
<organism evidence="2 3">
    <name type="scientific">Atlantibacter hermannii NBRC 105704</name>
    <dbReference type="NCBI Taxonomy" id="1115512"/>
    <lineage>
        <taxon>Bacteria</taxon>
        <taxon>Pseudomonadati</taxon>
        <taxon>Pseudomonadota</taxon>
        <taxon>Gammaproteobacteria</taxon>
        <taxon>Enterobacterales</taxon>
        <taxon>Enterobacteriaceae</taxon>
        <taxon>Atlantibacter</taxon>
    </lineage>
</organism>
<reference evidence="2 3" key="1">
    <citation type="submission" date="2012-02" db="EMBL/GenBank/DDBJ databases">
        <title>Whole genome shotgun sequence of Escherichia hermannii NBRC 105704.</title>
        <authorList>
            <person name="Yoshida I."/>
            <person name="Hosoyama A."/>
            <person name="Tsuchikane K."/>
            <person name="Katsumata H."/>
            <person name="Yamazaki S."/>
            <person name="Fujita N."/>
        </authorList>
    </citation>
    <scope>NUCLEOTIDE SEQUENCE [LARGE SCALE GENOMIC DNA]</scope>
    <source>
        <strain evidence="2 3">NBRC 105704</strain>
    </source>
</reference>
<dbReference type="SUPFAM" id="SSF89155">
    <property type="entry name" value="TorD-like"/>
    <property type="match status" value="1"/>
</dbReference>
<dbReference type="PANTHER" id="PTHR34227:SF13">
    <property type="entry name" value="TAT PROOFREADING CHAPERONE DMSD-RELATED"/>
    <property type="match status" value="1"/>
</dbReference>
<dbReference type="PANTHER" id="PTHR34227">
    <property type="entry name" value="CHAPERONE PROTEIN YCDY"/>
    <property type="match status" value="1"/>
</dbReference>
<dbReference type="InterPro" id="IPR026269">
    <property type="entry name" value="DmsD-type"/>
</dbReference>
<comment type="caution">
    <text evidence="2">The sequence shown here is derived from an EMBL/GenBank/DDBJ whole genome shotgun (WGS) entry which is preliminary data.</text>
</comment>
<evidence type="ECO:0000313" key="2">
    <source>
        <dbReference type="EMBL" id="GAB52197.1"/>
    </source>
</evidence>
<keyword evidence="3" id="KW-1185">Reference proteome</keyword>
<dbReference type="Pfam" id="PF02613">
    <property type="entry name" value="Nitrate_red_del"/>
    <property type="match status" value="1"/>
</dbReference>
<dbReference type="RefSeq" id="WP_002435798.1">
    <property type="nucleotide sequence ID" value="NZ_BAFF01000005.1"/>
</dbReference>
<dbReference type="InterPro" id="IPR036411">
    <property type="entry name" value="TorD-like_sf"/>
</dbReference>
<protein>
    <submittedName>
        <fullName evidence="2">Twin-arginine leader-binding protein DmsD</fullName>
    </submittedName>
</protein>
<dbReference type="PIRSF" id="PIRSF004690">
    <property type="entry name" value="DmsD"/>
    <property type="match status" value="1"/>
</dbReference>
<dbReference type="EMBL" id="BAFF01000005">
    <property type="protein sequence ID" value="GAB52197.1"/>
    <property type="molecule type" value="Genomic_DNA"/>
</dbReference>
<dbReference type="GeneID" id="92828421"/>
<dbReference type="eggNOG" id="COG3381">
    <property type="taxonomic scope" value="Bacteria"/>
</dbReference>
<dbReference type="Gene3D" id="1.10.3480.10">
    <property type="entry name" value="TorD-like"/>
    <property type="match status" value="1"/>
</dbReference>
<dbReference type="AlphaFoldDB" id="H5V2I9"/>
<dbReference type="Proteomes" id="UP000010297">
    <property type="component" value="Unassembled WGS sequence"/>
</dbReference>
<dbReference type="InterPro" id="IPR050289">
    <property type="entry name" value="TorD/DmsD_chaperones"/>
</dbReference>